<feature type="compositionally biased region" description="Basic and acidic residues" evidence="5">
    <location>
        <begin position="359"/>
        <end position="373"/>
    </location>
</feature>
<dbReference type="PRINTS" id="PR01021">
    <property type="entry name" value="OMPADOMAIN"/>
</dbReference>
<feature type="domain" description="OmpA-like" evidence="7">
    <location>
        <begin position="259"/>
        <end position="373"/>
    </location>
</feature>
<dbReference type="SUPFAM" id="SSF103088">
    <property type="entry name" value="OmpA-like"/>
    <property type="match status" value="1"/>
</dbReference>
<feature type="chain" id="PRO_5018667199" evidence="6">
    <location>
        <begin position="24"/>
        <end position="373"/>
    </location>
</feature>
<dbReference type="PANTHER" id="PTHR30329:SF21">
    <property type="entry name" value="LIPOPROTEIN YIAD-RELATED"/>
    <property type="match status" value="1"/>
</dbReference>
<evidence type="ECO:0000256" key="1">
    <source>
        <dbReference type="ARBA" id="ARBA00004442"/>
    </source>
</evidence>
<accession>A0A3S2UQR7</accession>
<name>A0A3S2UQR7_9BURK</name>
<feature type="signal peptide" evidence="6">
    <location>
        <begin position="1"/>
        <end position="23"/>
    </location>
</feature>
<dbReference type="PANTHER" id="PTHR30329">
    <property type="entry name" value="STATOR ELEMENT OF FLAGELLAR MOTOR COMPLEX"/>
    <property type="match status" value="1"/>
</dbReference>
<dbReference type="InterPro" id="IPR006690">
    <property type="entry name" value="OMPA-like_CS"/>
</dbReference>
<dbReference type="InterPro" id="IPR006664">
    <property type="entry name" value="OMP_bac"/>
</dbReference>
<dbReference type="Gene3D" id="3.30.1330.60">
    <property type="entry name" value="OmpA-like domain"/>
    <property type="match status" value="1"/>
</dbReference>
<keyword evidence="2 4" id="KW-0472">Membrane</keyword>
<reference evidence="8 9" key="1">
    <citation type="submission" date="2019-01" db="EMBL/GenBank/DDBJ databases">
        <authorList>
            <person name="Chen W.-M."/>
        </authorList>
    </citation>
    <scope>NUCLEOTIDE SEQUENCE [LARGE SCALE GENOMIC DNA]</scope>
    <source>
        <strain evidence="8 9">ICH-3</strain>
    </source>
</reference>
<evidence type="ECO:0000256" key="3">
    <source>
        <dbReference type="ARBA" id="ARBA00023237"/>
    </source>
</evidence>
<dbReference type="InterPro" id="IPR006665">
    <property type="entry name" value="OmpA-like"/>
</dbReference>
<comment type="caution">
    <text evidence="8">The sequence shown here is derived from an EMBL/GenBank/DDBJ whole genome shotgun (WGS) entry which is preliminary data.</text>
</comment>
<evidence type="ECO:0000256" key="5">
    <source>
        <dbReference type="SAM" id="MobiDB-lite"/>
    </source>
</evidence>
<dbReference type="PROSITE" id="PS01068">
    <property type="entry name" value="OMPA_1"/>
    <property type="match status" value="1"/>
</dbReference>
<comment type="subcellular location">
    <subcellularLocation>
        <location evidence="1">Cell outer membrane</location>
    </subcellularLocation>
</comment>
<proteinExistence type="predicted"/>
<evidence type="ECO:0000256" key="4">
    <source>
        <dbReference type="PROSITE-ProRule" id="PRU00473"/>
    </source>
</evidence>
<dbReference type="Proteomes" id="UP000288178">
    <property type="component" value="Unassembled WGS sequence"/>
</dbReference>
<dbReference type="RefSeq" id="WP_128197340.1">
    <property type="nucleotide sequence ID" value="NZ_SACT01000002.1"/>
</dbReference>
<dbReference type="Pfam" id="PF00691">
    <property type="entry name" value="OmpA"/>
    <property type="match status" value="1"/>
</dbReference>
<dbReference type="GO" id="GO:0009279">
    <property type="term" value="C:cell outer membrane"/>
    <property type="evidence" value="ECO:0007669"/>
    <property type="project" value="UniProtKB-SubCell"/>
</dbReference>
<sequence length="373" mass="39484">MSRCSAWSALGLSVALVSVPALSAAASFGDALKDTIERAAKSEVQRKADQETRRVTRCVLGDAKCARDAEKRGDTVETVPAAGGAAAATGAAAGTAAAADVDPGGDHPMIAPYPGSQRQTRQFDAYTDYRRETGSAKGEPATQVQEGKLTRIRYLNPKGRSTFELMRNYRDALVARGFRVEWACDDRGSCGRRLGSVNGMLLGVGKDVRYFTGVLRQAGGAAYVSMAFTPRYTDLHVLETATMDSGQVVVDANALGAGLDADGKVTLQGIYFDTGRDTLRPESDAALAQVMLLLQQRPALRLRIVGHTDSTGSAEANLALSQARAARVREALLARGVAANRLEAVGMGPNAPVASNDTEDGRARNRRVELVKA</sequence>
<dbReference type="PROSITE" id="PS51123">
    <property type="entry name" value="OMPA_2"/>
    <property type="match status" value="1"/>
</dbReference>
<evidence type="ECO:0000259" key="7">
    <source>
        <dbReference type="PROSITE" id="PS51123"/>
    </source>
</evidence>
<evidence type="ECO:0000256" key="2">
    <source>
        <dbReference type="ARBA" id="ARBA00023136"/>
    </source>
</evidence>
<dbReference type="OrthoDB" id="345640at2"/>
<evidence type="ECO:0000313" key="9">
    <source>
        <dbReference type="Proteomes" id="UP000288178"/>
    </source>
</evidence>
<dbReference type="InterPro" id="IPR036737">
    <property type="entry name" value="OmpA-like_sf"/>
</dbReference>
<keyword evidence="9" id="KW-1185">Reference proteome</keyword>
<evidence type="ECO:0000313" key="8">
    <source>
        <dbReference type="EMBL" id="RVT52251.1"/>
    </source>
</evidence>
<organism evidence="8 9">
    <name type="scientific">Rubrivivax albus</name>
    <dbReference type="NCBI Taxonomy" id="2499835"/>
    <lineage>
        <taxon>Bacteria</taxon>
        <taxon>Pseudomonadati</taxon>
        <taxon>Pseudomonadota</taxon>
        <taxon>Betaproteobacteria</taxon>
        <taxon>Burkholderiales</taxon>
        <taxon>Sphaerotilaceae</taxon>
        <taxon>Rubrivivax</taxon>
    </lineage>
</organism>
<feature type="region of interest" description="Disordered" evidence="5">
    <location>
        <begin position="348"/>
        <end position="373"/>
    </location>
</feature>
<dbReference type="AlphaFoldDB" id="A0A3S2UQR7"/>
<dbReference type="CDD" id="cd07185">
    <property type="entry name" value="OmpA_C-like"/>
    <property type="match status" value="1"/>
</dbReference>
<keyword evidence="3" id="KW-0998">Cell outer membrane</keyword>
<keyword evidence="6" id="KW-0732">Signal</keyword>
<evidence type="ECO:0000256" key="6">
    <source>
        <dbReference type="SAM" id="SignalP"/>
    </source>
</evidence>
<dbReference type="InterPro" id="IPR050330">
    <property type="entry name" value="Bact_OuterMem_StrucFunc"/>
</dbReference>
<dbReference type="EMBL" id="SACT01000002">
    <property type="protein sequence ID" value="RVT52251.1"/>
    <property type="molecule type" value="Genomic_DNA"/>
</dbReference>
<protein>
    <submittedName>
        <fullName evidence="8">OmpA family protein</fullName>
    </submittedName>
</protein>
<gene>
    <name evidence="8" type="ORF">ENE75_07280</name>
</gene>